<dbReference type="Proteomes" id="UP000307808">
    <property type="component" value="Unassembled WGS sequence"/>
</dbReference>
<reference evidence="2 3" key="1">
    <citation type="submission" date="2019-04" db="EMBL/GenBank/DDBJ databases">
        <authorList>
            <person name="Dong K."/>
        </authorList>
    </citation>
    <scope>NUCLEOTIDE SEQUENCE [LARGE SCALE GENOMIC DNA]</scope>
    <source>
        <strain evidence="3">dk3543</strain>
    </source>
</reference>
<feature type="domain" description="AB hydrolase-1" evidence="1">
    <location>
        <begin position="8"/>
        <end position="218"/>
    </location>
</feature>
<dbReference type="RefSeq" id="WP_137064764.1">
    <property type="nucleotide sequence ID" value="NZ_CP040748.1"/>
</dbReference>
<sequence>MSTTSESILFISGAGLRAWVWDDVRADLDVPSAVAPRPATGSASVRDHAEAAIAAVGPGSFTVVAHSIGGVVASEILGLVPERVRGVLGLSAVIPRPGGSFVSAMPRPNRWVLPLLLRLSGTRPPESVLRRGLGDGLDEEPLDRVVSEFTPESRQLYLDRVAGHRWTGRTGYVVTSQDRELPRALQQRFAQQLGGDWCEELATGHLPMLQQPHETAAAIRRFVAATAVERL</sequence>
<dbReference type="Pfam" id="PF12697">
    <property type="entry name" value="Abhydrolase_6"/>
    <property type="match status" value="1"/>
</dbReference>
<dbReference type="Gene3D" id="3.40.50.1820">
    <property type="entry name" value="alpha/beta hydrolase"/>
    <property type="match status" value="1"/>
</dbReference>
<evidence type="ECO:0000313" key="3">
    <source>
        <dbReference type="Proteomes" id="UP000307808"/>
    </source>
</evidence>
<comment type="caution">
    <text evidence="2">The sequence shown here is derived from an EMBL/GenBank/DDBJ whole genome shotgun (WGS) entry which is preliminary data.</text>
</comment>
<gene>
    <name evidence="2" type="ORF">FC770_03930</name>
</gene>
<proteinExistence type="predicted"/>
<organism evidence="2 3">
    <name type="scientific">Nocardioides jishulii</name>
    <dbReference type="NCBI Taxonomy" id="2575440"/>
    <lineage>
        <taxon>Bacteria</taxon>
        <taxon>Bacillati</taxon>
        <taxon>Actinomycetota</taxon>
        <taxon>Actinomycetes</taxon>
        <taxon>Propionibacteriales</taxon>
        <taxon>Nocardioidaceae</taxon>
        <taxon>Nocardioides</taxon>
    </lineage>
</organism>
<dbReference type="OrthoDB" id="3249793at2"/>
<dbReference type="GO" id="GO:0016787">
    <property type="term" value="F:hydrolase activity"/>
    <property type="evidence" value="ECO:0007669"/>
    <property type="project" value="UniProtKB-KW"/>
</dbReference>
<evidence type="ECO:0000313" key="2">
    <source>
        <dbReference type="EMBL" id="TKI64303.1"/>
    </source>
</evidence>
<dbReference type="InterPro" id="IPR029058">
    <property type="entry name" value="AB_hydrolase_fold"/>
</dbReference>
<dbReference type="PANTHER" id="PTHR37017">
    <property type="entry name" value="AB HYDROLASE-1 DOMAIN-CONTAINING PROTEIN-RELATED"/>
    <property type="match status" value="1"/>
</dbReference>
<dbReference type="PANTHER" id="PTHR37017:SF11">
    <property type="entry name" value="ESTERASE_LIPASE_THIOESTERASE DOMAIN-CONTAINING PROTEIN"/>
    <property type="match status" value="1"/>
</dbReference>
<protein>
    <submittedName>
        <fullName evidence="2">Alpha/beta hydrolase</fullName>
    </submittedName>
</protein>
<keyword evidence="2" id="KW-0378">Hydrolase</keyword>
<keyword evidence="3" id="KW-1185">Reference proteome</keyword>
<dbReference type="SUPFAM" id="SSF53474">
    <property type="entry name" value="alpha/beta-Hydrolases"/>
    <property type="match status" value="1"/>
</dbReference>
<dbReference type="InterPro" id="IPR000073">
    <property type="entry name" value="AB_hydrolase_1"/>
</dbReference>
<evidence type="ECO:0000259" key="1">
    <source>
        <dbReference type="Pfam" id="PF12697"/>
    </source>
</evidence>
<dbReference type="EMBL" id="SZPY01000001">
    <property type="protein sequence ID" value="TKI64303.1"/>
    <property type="molecule type" value="Genomic_DNA"/>
</dbReference>
<dbReference type="InterPro" id="IPR052897">
    <property type="entry name" value="Sec-Metab_Biosynth_Hydrolase"/>
</dbReference>
<name>A0A4V5TKM8_9ACTN</name>
<dbReference type="AlphaFoldDB" id="A0A4V5TKM8"/>
<accession>A0A4V5TKM8</accession>